<dbReference type="EMBL" id="JAQQEZ010000002">
    <property type="protein sequence ID" value="MFM0000210.1"/>
    <property type="molecule type" value="Genomic_DNA"/>
</dbReference>
<dbReference type="SUPFAM" id="SSF51905">
    <property type="entry name" value="FAD/NAD(P)-binding domain"/>
    <property type="match status" value="1"/>
</dbReference>
<keyword evidence="1" id="KW-0560">Oxidoreductase</keyword>
<dbReference type="Pfam" id="PF01266">
    <property type="entry name" value="DAO"/>
    <property type="match status" value="1"/>
</dbReference>
<evidence type="ECO:0000259" key="2">
    <source>
        <dbReference type="Pfam" id="PF01266"/>
    </source>
</evidence>
<evidence type="ECO:0000313" key="3">
    <source>
        <dbReference type="EMBL" id="MFM0000210.1"/>
    </source>
</evidence>
<evidence type="ECO:0000313" key="4">
    <source>
        <dbReference type="Proteomes" id="UP001629230"/>
    </source>
</evidence>
<dbReference type="Gene3D" id="3.30.9.10">
    <property type="entry name" value="D-Amino Acid Oxidase, subunit A, domain 2"/>
    <property type="match status" value="1"/>
</dbReference>
<dbReference type="InterPro" id="IPR036188">
    <property type="entry name" value="FAD/NAD-bd_sf"/>
</dbReference>
<feature type="domain" description="FAD dependent oxidoreductase" evidence="2">
    <location>
        <begin position="36"/>
        <end position="384"/>
    </location>
</feature>
<reference evidence="3 4" key="1">
    <citation type="journal article" date="2024" name="Chem. Sci.">
        <title>Discovery of megapolipeptins by genome mining of a Burkholderiales bacteria collection.</title>
        <authorList>
            <person name="Paulo B.S."/>
            <person name="Recchia M.J.J."/>
            <person name="Lee S."/>
            <person name="Fergusson C.H."/>
            <person name="Romanowski S.B."/>
            <person name="Hernandez A."/>
            <person name="Krull N."/>
            <person name="Liu D.Y."/>
            <person name="Cavanagh H."/>
            <person name="Bos A."/>
            <person name="Gray C.A."/>
            <person name="Murphy B.T."/>
            <person name="Linington R.G."/>
            <person name="Eustaquio A.S."/>
        </authorList>
    </citation>
    <scope>NUCLEOTIDE SEQUENCE [LARGE SCALE GENOMIC DNA]</scope>
    <source>
        <strain evidence="3 4">RL17-350-BIC-A</strain>
    </source>
</reference>
<dbReference type="PANTHER" id="PTHR13847">
    <property type="entry name" value="SARCOSINE DEHYDROGENASE-RELATED"/>
    <property type="match status" value="1"/>
</dbReference>
<gene>
    <name evidence="3" type="ORF">PQR57_04190</name>
</gene>
<proteinExistence type="predicted"/>
<protein>
    <submittedName>
        <fullName evidence="3">FAD-binding oxidoreductase</fullName>
    </submittedName>
</protein>
<organism evidence="3 4">
    <name type="scientific">Paraburkholderia dipogonis</name>
    <dbReference type="NCBI Taxonomy" id="1211383"/>
    <lineage>
        <taxon>Bacteria</taxon>
        <taxon>Pseudomonadati</taxon>
        <taxon>Pseudomonadota</taxon>
        <taxon>Betaproteobacteria</taxon>
        <taxon>Burkholderiales</taxon>
        <taxon>Burkholderiaceae</taxon>
        <taxon>Paraburkholderia</taxon>
    </lineage>
</organism>
<dbReference type="RefSeq" id="WP_408175699.1">
    <property type="nucleotide sequence ID" value="NZ_JAQQEZ010000002.1"/>
</dbReference>
<evidence type="ECO:0000256" key="1">
    <source>
        <dbReference type="ARBA" id="ARBA00023002"/>
    </source>
</evidence>
<comment type="caution">
    <text evidence="3">The sequence shown here is derived from an EMBL/GenBank/DDBJ whole genome shotgun (WGS) entry which is preliminary data.</text>
</comment>
<sequence>MRSTYPRYARPSGWNQLLPPRRTPAAGLEGEHRVRFAVIGAGYAGIAAARQLAESFPGEPIVLLESGTVGDGAAGRNSGFMINLPYAKIQGSRNAAEAEWQKTLLQTGHAWLEALVAQHHIDCSWRTCGNYKGATTVRGEAELRQLATQLTSLGVPFKALTREELTQTLGTSFYRHALWMPSCTLVQPAALVRGLADALPEQVMLAEHTPVLDVRHGRPHRLKTPSARIDADVVVFANNAFLGRFGLARSRQITVYTYAALTPALPDDEAAHLGSASDWGMVPAERMGATTRKVDGNRYMIRTGFSYDREQDNAEIEAMLQQAYRMRYPQMRRHDLEYVWGGAVSLTRNGAPFFGQVAPGMYGVSGCNGSGIIKMSLLGRLLAEQIAGQSSSLLERCMAWATPTWIPPEPLRRIAVSMSMRKYQRQMRDGASDVAAA</sequence>
<keyword evidence="4" id="KW-1185">Reference proteome</keyword>
<accession>A0ABW9AHY5</accession>
<dbReference type="PANTHER" id="PTHR13847:SF281">
    <property type="entry name" value="FAD DEPENDENT OXIDOREDUCTASE DOMAIN-CONTAINING PROTEIN"/>
    <property type="match status" value="1"/>
</dbReference>
<dbReference type="Gene3D" id="3.50.50.60">
    <property type="entry name" value="FAD/NAD(P)-binding domain"/>
    <property type="match status" value="1"/>
</dbReference>
<name>A0ABW9AHY5_9BURK</name>
<dbReference type="InterPro" id="IPR006076">
    <property type="entry name" value="FAD-dep_OxRdtase"/>
</dbReference>
<dbReference type="Proteomes" id="UP001629230">
    <property type="component" value="Unassembled WGS sequence"/>
</dbReference>